<evidence type="ECO:0000313" key="2">
    <source>
        <dbReference type="EMBL" id="GAG27502.1"/>
    </source>
</evidence>
<protein>
    <submittedName>
        <fullName evidence="2">Uncharacterized protein</fullName>
    </submittedName>
</protein>
<accession>X0WWD7</accession>
<evidence type="ECO:0000256" key="1">
    <source>
        <dbReference type="SAM" id="MobiDB-lite"/>
    </source>
</evidence>
<sequence>MSKITKLHKWKTDNNGVMHTGETTHNKEKFKSLLKKNVRLIEFK</sequence>
<reference evidence="2" key="1">
    <citation type="journal article" date="2014" name="Front. Microbiol.">
        <title>High frequency of phylogenetically diverse reductive dehalogenase-homologous genes in deep subseafloor sedimentary metagenomes.</title>
        <authorList>
            <person name="Kawai M."/>
            <person name="Futagami T."/>
            <person name="Toyoda A."/>
            <person name="Takaki Y."/>
            <person name="Nishi S."/>
            <person name="Hori S."/>
            <person name="Arai W."/>
            <person name="Tsubouchi T."/>
            <person name="Morono Y."/>
            <person name="Uchiyama I."/>
            <person name="Ito T."/>
            <person name="Fujiyama A."/>
            <person name="Inagaki F."/>
            <person name="Takami H."/>
        </authorList>
    </citation>
    <scope>NUCLEOTIDE SEQUENCE</scope>
    <source>
        <strain evidence="2">Expedition CK06-06</strain>
    </source>
</reference>
<organism evidence="2">
    <name type="scientific">marine sediment metagenome</name>
    <dbReference type="NCBI Taxonomy" id="412755"/>
    <lineage>
        <taxon>unclassified sequences</taxon>
        <taxon>metagenomes</taxon>
        <taxon>ecological metagenomes</taxon>
    </lineage>
</organism>
<comment type="caution">
    <text evidence="2">The sequence shown here is derived from an EMBL/GenBank/DDBJ whole genome shotgun (WGS) entry which is preliminary data.</text>
</comment>
<dbReference type="AlphaFoldDB" id="X0WWD7"/>
<dbReference type="EMBL" id="BARS01034986">
    <property type="protein sequence ID" value="GAG27502.1"/>
    <property type="molecule type" value="Genomic_DNA"/>
</dbReference>
<feature type="region of interest" description="Disordered" evidence="1">
    <location>
        <begin position="1"/>
        <end position="24"/>
    </location>
</feature>
<gene>
    <name evidence="2" type="ORF">S01H1_53974</name>
</gene>
<name>X0WWD7_9ZZZZ</name>
<proteinExistence type="predicted"/>